<keyword evidence="2" id="KW-1133">Transmembrane helix</keyword>
<keyword evidence="5" id="KW-1185">Reference proteome</keyword>
<dbReference type="Pfam" id="PF07916">
    <property type="entry name" value="TraG_N"/>
    <property type="match status" value="1"/>
</dbReference>
<feature type="transmembrane region" description="Helical" evidence="2">
    <location>
        <begin position="368"/>
        <end position="385"/>
    </location>
</feature>
<protein>
    <submittedName>
        <fullName evidence="4">Conjugal transfer protein TraG</fullName>
    </submittedName>
</protein>
<keyword evidence="2" id="KW-0472">Membrane</keyword>
<organism evidence="4 5">
    <name type="scientific">Sphingomonas lenta</name>
    <dbReference type="NCBI Taxonomy" id="1141887"/>
    <lineage>
        <taxon>Bacteria</taxon>
        <taxon>Pseudomonadati</taxon>
        <taxon>Pseudomonadota</taxon>
        <taxon>Alphaproteobacteria</taxon>
        <taxon>Sphingomonadales</taxon>
        <taxon>Sphingomonadaceae</taxon>
        <taxon>Sphingomonas</taxon>
    </lineage>
</organism>
<proteinExistence type="predicted"/>
<dbReference type="AlphaFoldDB" id="A0A2A2SB09"/>
<feature type="transmembrane region" description="Helical" evidence="2">
    <location>
        <begin position="6"/>
        <end position="27"/>
    </location>
</feature>
<feature type="region of interest" description="Disordered" evidence="1">
    <location>
        <begin position="878"/>
        <end position="932"/>
    </location>
</feature>
<feature type="transmembrane region" description="Helical" evidence="2">
    <location>
        <begin position="34"/>
        <end position="53"/>
    </location>
</feature>
<dbReference type="EMBL" id="NSLI01000006">
    <property type="protein sequence ID" value="PAX06437.1"/>
    <property type="molecule type" value="Genomic_DNA"/>
</dbReference>
<gene>
    <name evidence="4" type="ORF">CKY28_16885</name>
</gene>
<dbReference type="Proteomes" id="UP000218151">
    <property type="component" value="Unassembled WGS sequence"/>
</dbReference>
<feature type="transmembrane region" description="Helical" evidence="2">
    <location>
        <begin position="335"/>
        <end position="356"/>
    </location>
</feature>
<comment type="caution">
    <text evidence="4">The sequence shown here is derived from an EMBL/GenBank/DDBJ whole genome shotgun (WGS) entry which is preliminary data.</text>
</comment>
<name>A0A2A2SB09_9SPHN</name>
<keyword evidence="2" id="KW-0812">Transmembrane</keyword>
<evidence type="ECO:0000259" key="3">
    <source>
        <dbReference type="Pfam" id="PF07916"/>
    </source>
</evidence>
<evidence type="ECO:0000256" key="1">
    <source>
        <dbReference type="SAM" id="MobiDB-lite"/>
    </source>
</evidence>
<feature type="domain" description="TraG N-terminal Proteobacteria" evidence="3">
    <location>
        <begin position="5"/>
        <end position="462"/>
    </location>
</feature>
<dbReference type="RefSeq" id="WP_095999572.1">
    <property type="nucleotide sequence ID" value="NZ_NSLI01000006.1"/>
</dbReference>
<reference evidence="5" key="1">
    <citation type="submission" date="2017-09" db="EMBL/GenBank/DDBJ databases">
        <authorList>
            <person name="Feng G."/>
            <person name="Zhu H."/>
        </authorList>
    </citation>
    <scope>NUCLEOTIDE SEQUENCE [LARGE SCALE GENOMIC DNA]</scope>
    <source>
        <strain evidence="5">1PNM-20</strain>
    </source>
</reference>
<feature type="compositionally biased region" description="Polar residues" evidence="1">
    <location>
        <begin position="881"/>
        <end position="891"/>
    </location>
</feature>
<accession>A0A2A2SB09</accession>
<evidence type="ECO:0000313" key="5">
    <source>
        <dbReference type="Proteomes" id="UP000218151"/>
    </source>
</evidence>
<dbReference type="InterPro" id="IPR012931">
    <property type="entry name" value="TraG_N_Proteobacteria"/>
</dbReference>
<dbReference type="OrthoDB" id="7413598at2"/>
<evidence type="ECO:0000256" key="2">
    <source>
        <dbReference type="SAM" id="Phobius"/>
    </source>
</evidence>
<sequence>MGTVELFTIGGGEYIVAVLNAVAAWTGAGGYKSLLQVVMVMGLAYSVLIVAFSLDWRAWLHWFLQATLMYTVLMVPRLDVQVTDRINPSLAPAHVANVPLGLAMIASFTSQVGDYLVGSSELVFGLPGDLNYSRNGMIYGARLFEATWGLRVKDPEFAANLDEHFRQCVFYDVLLGRYSMETLANAPDIWNVIGPGSQARAQRFLTRGGSGEVTSSIQTCREAYAALSQQWAGMVDDLGRLFGRQLYPKQTADLAKAKLFADLPVAYRYLTGVSASASDILKQTLTINAMQQAMHGAAGASGTGSVDVYAQTRADIQTEKTYGSIAHAAMKWVPVLNIVLTVVFYALFPVLFPLFLMPRSGPVALKGYLTGFFYLAAWGPLYVILHMIMMFKGAAEVAGASTGTGLTLASFTGIAQASDDVGLLAGYLIASVPFLAGGIARGAMAISHHATSYLNPSQNAAEEAAREASTGNVALGNTSFDNQTVQTRQHDQWNQAPSFSLGAAQTRSFNDTGTLTTNFAGNQTLDVPVSKLPFTPQVTQSVAAEAAKVASETRTRGETLSNQAVESVSNAVTRFQEFRHAVTTDQSVANSYGVEDKAAITSSFNEVEQASRMLQSRFGLRAEVADAIAVEKFVSGSAEASAGLSGSLGPLSAGVIGRLSGGASKRWTDSDVATISRDGTRIQDALESWSVNRGWSTNRDTFDRSISTSSRSDVASQASGISSSVTDAEGFTKESRRFYEAADRLEARWSAQDGVGVSGALNTSDSFLGFARAEIASTPLIYGRFDPANAAHWHSSDAQIVTERDQLISRYVQVVGDEMRAEVATHLVEPNPSGLLRPAHSSEQAVRASNAAVSATLPSIDAAQELSTIRLRSETIEGEVASQQSNGSSALQRARLRRGEEVPNVHDQPTGRTPAEARSWIDQGQLKPPEFE</sequence>
<evidence type="ECO:0000313" key="4">
    <source>
        <dbReference type="EMBL" id="PAX06437.1"/>
    </source>
</evidence>
<feature type="transmembrane region" description="Helical" evidence="2">
    <location>
        <begin position="421"/>
        <end position="440"/>
    </location>
</feature>